<dbReference type="EMBL" id="JALNTZ010000006">
    <property type="protein sequence ID" value="KAJ3647899.1"/>
    <property type="molecule type" value="Genomic_DNA"/>
</dbReference>
<gene>
    <name evidence="1" type="ORF">Zmor_019748</name>
</gene>
<comment type="caution">
    <text evidence="1">The sequence shown here is derived from an EMBL/GenBank/DDBJ whole genome shotgun (WGS) entry which is preliminary data.</text>
</comment>
<dbReference type="AlphaFoldDB" id="A0AA38I2H3"/>
<keyword evidence="2" id="KW-1185">Reference proteome</keyword>
<evidence type="ECO:0000313" key="2">
    <source>
        <dbReference type="Proteomes" id="UP001168821"/>
    </source>
</evidence>
<sequence length="116" mass="12869">MPKSGLHRLPQVRCPLLAVYSQFKNAAAFPYQSLLCKSRIKDAGACTLPWLPGRNCLYPSFVAELAASFFVSPMRFCPRFLLVGLFCVPHGLKLWTASDAGRSSEHKRCTSCTTND</sequence>
<proteinExistence type="predicted"/>
<protein>
    <submittedName>
        <fullName evidence="1">Uncharacterized protein</fullName>
    </submittedName>
</protein>
<reference evidence="1" key="1">
    <citation type="journal article" date="2023" name="G3 (Bethesda)">
        <title>Whole genome assemblies of Zophobas morio and Tenebrio molitor.</title>
        <authorList>
            <person name="Kaur S."/>
            <person name="Stinson S.A."/>
            <person name="diCenzo G.C."/>
        </authorList>
    </citation>
    <scope>NUCLEOTIDE SEQUENCE</scope>
    <source>
        <strain evidence="1">QUZm001</strain>
    </source>
</reference>
<organism evidence="1 2">
    <name type="scientific">Zophobas morio</name>
    <dbReference type="NCBI Taxonomy" id="2755281"/>
    <lineage>
        <taxon>Eukaryota</taxon>
        <taxon>Metazoa</taxon>
        <taxon>Ecdysozoa</taxon>
        <taxon>Arthropoda</taxon>
        <taxon>Hexapoda</taxon>
        <taxon>Insecta</taxon>
        <taxon>Pterygota</taxon>
        <taxon>Neoptera</taxon>
        <taxon>Endopterygota</taxon>
        <taxon>Coleoptera</taxon>
        <taxon>Polyphaga</taxon>
        <taxon>Cucujiformia</taxon>
        <taxon>Tenebrionidae</taxon>
        <taxon>Zophobas</taxon>
    </lineage>
</organism>
<name>A0AA38I2H3_9CUCU</name>
<accession>A0AA38I2H3</accession>
<evidence type="ECO:0000313" key="1">
    <source>
        <dbReference type="EMBL" id="KAJ3647899.1"/>
    </source>
</evidence>
<dbReference type="Proteomes" id="UP001168821">
    <property type="component" value="Unassembled WGS sequence"/>
</dbReference>